<accession>A0A0F9PEV9</accession>
<name>A0A0F9PEV9_9ZZZZ</name>
<comment type="caution">
    <text evidence="1">The sequence shown here is derived from an EMBL/GenBank/DDBJ whole genome shotgun (WGS) entry which is preliminary data.</text>
</comment>
<reference evidence="1" key="1">
    <citation type="journal article" date="2015" name="Nature">
        <title>Complex archaea that bridge the gap between prokaryotes and eukaryotes.</title>
        <authorList>
            <person name="Spang A."/>
            <person name="Saw J.H."/>
            <person name="Jorgensen S.L."/>
            <person name="Zaremba-Niedzwiedzka K."/>
            <person name="Martijn J."/>
            <person name="Lind A.E."/>
            <person name="van Eijk R."/>
            <person name="Schleper C."/>
            <person name="Guy L."/>
            <person name="Ettema T.J."/>
        </authorList>
    </citation>
    <scope>NUCLEOTIDE SEQUENCE</scope>
</reference>
<dbReference type="SUPFAM" id="SSF53448">
    <property type="entry name" value="Nucleotide-diphospho-sugar transferases"/>
    <property type="match status" value="1"/>
</dbReference>
<protein>
    <recommendedName>
        <fullName evidence="2">Glycosyltransferase 2-like domain-containing protein</fullName>
    </recommendedName>
</protein>
<gene>
    <name evidence="1" type="ORF">LCGC14_1146430</name>
</gene>
<sequence>MGYVRTMDRFKDMIKMLDIENRKKQIVEKYGLEPTVTFFYYLWNAIDYVGRANVKESFESISGLGDEVIVGDYSSNDGTKELAEECGLKVISVEKTPGITFHESKIINKAIYNSKSNFVVDLDCHTVYPKNLTEIIKKNLLRKDITKDQLVLRGLYRGYNGRERIEFSHCSSCILYKPYLLEVGGLDERTYYGFGTTFYMLGILEDIYKLEMNNIYVGNMVHRFHMHLKIPRWANIFDITIDNTLENDMFSRFQATNCLKPLRQNFDEGRKTVKNSYW</sequence>
<dbReference type="AlphaFoldDB" id="A0A0F9PEV9"/>
<evidence type="ECO:0000313" key="1">
    <source>
        <dbReference type="EMBL" id="KKM99580.1"/>
    </source>
</evidence>
<evidence type="ECO:0008006" key="2">
    <source>
        <dbReference type="Google" id="ProtNLM"/>
    </source>
</evidence>
<proteinExistence type="predicted"/>
<dbReference type="EMBL" id="LAZR01005481">
    <property type="protein sequence ID" value="KKM99580.1"/>
    <property type="molecule type" value="Genomic_DNA"/>
</dbReference>
<dbReference type="Gene3D" id="3.90.550.10">
    <property type="entry name" value="Spore Coat Polysaccharide Biosynthesis Protein SpsA, Chain A"/>
    <property type="match status" value="1"/>
</dbReference>
<organism evidence="1">
    <name type="scientific">marine sediment metagenome</name>
    <dbReference type="NCBI Taxonomy" id="412755"/>
    <lineage>
        <taxon>unclassified sequences</taxon>
        <taxon>metagenomes</taxon>
        <taxon>ecological metagenomes</taxon>
    </lineage>
</organism>
<dbReference type="InterPro" id="IPR029044">
    <property type="entry name" value="Nucleotide-diphossugar_trans"/>
</dbReference>